<comment type="caution">
    <text evidence="2">The sequence shown here is derived from an EMBL/GenBank/DDBJ whole genome shotgun (WGS) entry which is preliminary data.</text>
</comment>
<gene>
    <name evidence="2" type="ORF">KQX54_006071</name>
</gene>
<organism evidence="2 3">
    <name type="scientific">Cotesia glomerata</name>
    <name type="common">Lepidopteran parasitic wasp</name>
    <name type="synonym">Apanteles glomeratus</name>
    <dbReference type="NCBI Taxonomy" id="32391"/>
    <lineage>
        <taxon>Eukaryota</taxon>
        <taxon>Metazoa</taxon>
        <taxon>Ecdysozoa</taxon>
        <taxon>Arthropoda</taxon>
        <taxon>Hexapoda</taxon>
        <taxon>Insecta</taxon>
        <taxon>Pterygota</taxon>
        <taxon>Neoptera</taxon>
        <taxon>Endopterygota</taxon>
        <taxon>Hymenoptera</taxon>
        <taxon>Apocrita</taxon>
        <taxon>Ichneumonoidea</taxon>
        <taxon>Braconidae</taxon>
        <taxon>Microgastrinae</taxon>
        <taxon>Cotesia</taxon>
    </lineage>
</organism>
<keyword evidence="3" id="KW-1185">Reference proteome</keyword>
<reference evidence="2 3" key="1">
    <citation type="journal article" date="2021" name="J. Hered.">
        <title>A chromosome-level genome assembly of the parasitoid wasp, Cotesia glomerata (Hymenoptera: Braconidae).</title>
        <authorList>
            <person name="Pinto B.J."/>
            <person name="Weis J.J."/>
            <person name="Gamble T."/>
            <person name="Ode P.J."/>
            <person name="Paul R."/>
            <person name="Zaspel J.M."/>
        </authorList>
    </citation>
    <scope>NUCLEOTIDE SEQUENCE [LARGE SCALE GENOMIC DNA]</scope>
    <source>
        <strain evidence="2">CgM1</strain>
    </source>
</reference>
<accession>A0AAV7IX77</accession>
<proteinExistence type="predicted"/>
<evidence type="ECO:0000313" key="2">
    <source>
        <dbReference type="EMBL" id="KAH0560580.1"/>
    </source>
</evidence>
<evidence type="ECO:0000256" key="1">
    <source>
        <dbReference type="SAM" id="MobiDB-lite"/>
    </source>
</evidence>
<sequence length="108" mass="11933">MITGQVKIRAQDKEREKKSTKLAYVDEFVKPPRNILKKQARYGTSSATSSSDMKKKMILTTGNNAPTDIAVPPPPMSRAKSSTSGVVKKNKAPLMAKALQLIKGRYKR</sequence>
<dbReference type="Proteomes" id="UP000826195">
    <property type="component" value="Unassembled WGS sequence"/>
</dbReference>
<evidence type="ECO:0000313" key="3">
    <source>
        <dbReference type="Proteomes" id="UP000826195"/>
    </source>
</evidence>
<dbReference type="EMBL" id="JAHXZJ010000374">
    <property type="protein sequence ID" value="KAH0560580.1"/>
    <property type="molecule type" value="Genomic_DNA"/>
</dbReference>
<dbReference type="AlphaFoldDB" id="A0AAV7IX77"/>
<name>A0AAV7IX77_COTGL</name>
<protein>
    <submittedName>
        <fullName evidence="2">Uncharacterized protein</fullName>
    </submittedName>
</protein>
<feature type="region of interest" description="Disordered" evidence="1">
    <location>
        <begin position="62"/>
        <end position="89"/>
    </location>
</feature>